<keyword evidence="8" id="KW-1185">Reference proteome</keyword>
<sequence length="215" mass="24829">MPETSSHIHHAKPFVIGITGGSASGKTLFLKSLLRHFTKEQVCLISQDNYYKKLENIPRDNNNIPNYDLPECIDFELYAQHISDLVEGKTVRHMEYTFNNPNAIPKEIVHEPAPVIVVEGLFVFYEESIAEQLNLKIFVDAKEKIKIKRRLKRDIAERGISVDEVMYQWKNHVKPTYKSFIKPTKKSADIVVNNNDHFENGLWMVTTFIKTLVKG</sequence>
<dbReference type="CDD" id="cd02023">
    <property type="entry name" value="UMPK"/>
    <property type="match status" value="1"/>
</dbReference>
<dbReference type="InterPro" id="IPR027417">
    <property type="entry name" value="P-loop_NTPase"/>
</dbReference>
<dbReference type="PATRIC" id="fig|1605367.3.peg.3232"/>
<accession>A0A0P7C277</accession>
<evidence type="ECO:0000259" key="6">
    <source>
        <dbReference type="Pfam" id="PF00485"/>
    </source>
</evidence>
<dbReference type="AlphaFoldDB" id="A0A0P7C277"/>
<dbReference type="STRING" id="1605367.AFM12_09235"/>
<dbReference type="Pfam" id="PF00485">
    <property type="entry name" value="PRK"/>
    <property type="match status" value="1"/>
</dbReference>
<dbReference type="UniPathway" id="UPA00574">
    <property type="reaction ID" value="UER00637"/>
</dbReference>
<reference evidence="7 8" key="1">
    <citation type="submission" date="2015-07" db="EMBL/GenBank/DDBJ databases">
        <title>The draft genome sequence of Leadbetterella sp. JN14-9.</title>
        <authorList>
            <person name="Liu Y."/>
            <person name="Du J."/>
            <person name="Shao Z."/>
        </authorList>
    </citation>
    <scope>NUCLEOTIDE SEQUENCE [LARGE SCALE GENOMIC DNA]</scope>
    <source>
        <strain evidence="7 8">JN14-9</strain>
    </source>
</reference>
<keyword evidence="5 7" id="KW-0418">Kinase</keyword>
<dbReference type="PANTHER" id="PTHR10285">
    <property type="entry name" value="URIDINE KINASE"/>
    <property type="match status" value="1"/>
</dbReference>
<dbReference type="EC" id="2.7.1.48" evidence="2"/>
<organism evidence="7 8">
    <name type="scientific">Jiulongibacter sediminis</name>
    <dbReference type="NCBI Taxonomy" id="1605367"/>
    <lineage>
        <taxon>Bacteria</taxon>
        <taxon>Pseudomonadati</taxon>
        <taxon>Bacteroidota</taxon>
        <taxon>Cytophagia</taxon>
        <taxon>Cytophagales</taxon>
        <taxon>Leadbetterellaceae</taxon>
        <taxon>Jiulongibacter</taxon>
    </lineage>
</organism>
<evidence type="ECO:0000256" key="5">
    <source>
        <dbReference type="ARBA" id="ARBA00022777"/>
    </source>
</evidence>
<dbReference type="PRINTS" id="PR00988">
    <property type="entry name" value="URIDINKINASE"/>
</dbReference>
<evidence type="ECO:0000256" key="4">
    <source>
        <dbReference type="ARBA" id="ARBA00022741"/>
    </source>
</evidence>
<dbReference type="Proteomes" id="UP000050454">
    <property type="component" value="Unassembled WGS sequence"/>
</dbReference>
<evidence type="ECO:0000313" key="8">
    <source>
        <dbReference type="Proteomes" id="UP000050454"/>
    </source>
</evidence>
<keyword evidence="3" id="KW-0808">Transferase</keyword>
<dbReference type="GO" id="GO:0004849">
    <property type="term" value="F:uridine kinase activity"/>
    <property type="evidence" value="ECO:0007669"/>
    <property type="project" value="UniProtKB-EC"/>
</dbReference>
<evidence type="ECO:0000256" key="2">
    <source>
        <dbReference type="ARBA" id="ARBA00012137"/>
    </source>
</evidence>
<gene>
    <name evidence="7" type="ORF">AFM12_09235</name>
</gene>
<proteinExistence type="predicted"/>
<dbReference type="SUPFAM" id="SSF52540">
    <property type="entry name" value="P-loop containing nucleoside triphosphate hydrolases"/>
    <property type="match status" value="1"/>
</dbReference>
<dbReference type="EMBL" id="LGTQ01000006">
    <property type="protein sequence ID" value="KPM48753.1"/>
    <property type="molecule type" value="Genomic_DNA"/>
</dbReference>
<dbReference type="GO" id="GO:0005524">
    <property type="term" value="F:ATP binding"/>
    <property type="evidence" value="ECO:0007669"/>
    <property type="project" value="InterPro"/>
</dbReference>
<dbReference type="InterPro" id="IPR006083">
    <property type="entry name" value="PRK/URK"/>
</dbReference>
<dbReference type="InterPro" id="IPR000764">
    <property type="entry name" value="Uridine_kinase-like"/>
</dbReference>
<dbReference type="OrthoDB" id="9777642at2"/>
<name>A0A0P7C277_9BACT</name>
<keyword evidence="4" id="KW-0547">Nucleotide-binding</keyword>
<evidence type="ECO:0000313" key="7">
    <source>
        <dbReference type="EMBL" id="KPM48753.1"/>
    </source>
</evidence>
<dbReference type="RefSeq" id="WP_055147014.1">
    <property type="nucleotide sequence ID" value="NZ_JXSZ01000006.1"/>
</dbReference>
<dbReference type="GO" id="GO:0044206">
    <property type="term" value="P:UMP salvage"/>
    <property type="evidence" value="ECO:0007669"/>
    <property type="project" value="UniProtKB-UniPathway"/>
</dbReference>
<comment type="pathway">
    <text evidence="1">Pyrimidine metabolism; UMP biosynthesis via salvage pathway; UMP from uridine: step 1/1.</text>
</comment>
<protein>
    <recommendedName>
        <fullName evidence="2">uridine/cytidine kinase</fullName>
        <ecNumber evidence="2">2.7.1.48</ecNumber>
    </recommendedName>
</protein>
<dbReference type="Gene3D" id="3.40.50.300">
    <property type="entry name" value="P-loop containing nucleotide triphosphate hydrolases"/>
    <property type="match status" value="1"/>
</dbReference>
<feature type="domain" description="Phosphoribulokinase/uridine kinase" evidence="6">
    <location>
        <begin position="15"/>
        <end position="193"/>
    </location>
</feature>
<evidence type="ECO:0000256" key="3">
    <source>
        <dbReference type="ARBA" id="ARBA00022679"/>
    </source>
</evidence>
<dbReference type="NCBIfam" id="NF004018">
    <property type="entry name" value="PRK05480.1"/>
    <property type="match status" value="1"/>
</dbReference>
<evidence type="ECO:0000256" key="1">
    <source>
        <dbReference type="ARBA" id="ARBA00004690"/>
    </source>
</evidence>
<comment type="caution">
    <text evidence="7">The sequence shown here is derived from an EMBL/GenBank/DDBJ whole genome shotgun (WGS) entry which is preliminary data.</text>
</comment>